<name>A0A6P5K6K9_PHACI</name>
<keyword evidence="2 4" id="KW-0812">Transmembrane</keyword>
<dbReference type="Proteomes" id="UP000515140">
    <property type="component" value="Unplaced"/>
</dbReference>
<comment type="subcellular location">
    <subcellularLocation>
        <location evidence="1">Membrane</location>
        <topology evidence="1">Multi-pass membrane protein</topology>
    </subcellularLocation>
</comment>
<keyword evidence="6" id="KW-1185">Reference proteome</keyword>
<evidence type="ECO:0000256" key="3">
    <source>
        <dbReference type="ARBA" id="ARBA00023136"/>
    </source>
</evidence>
<keyword evidence="3 4" id="KW-0472">Membrane</keyword>
<dbReference type="GeneID" id="110207061"/>
<gene>
    <name evidence="7" type="primary">TMEM225</name>
</gene>
<evidence type="ECO:0000256" key="1">
    <source>
        <dbReference type="ARBA" id="ARBA00004141"/>
    </source>
</evidence>
<dbReference type="InterPro" id="IPR033542">
    <property type="entry name" value="TM225"/>
</dbReference>
<dbReference type="InterPro" id="IPR057351">
    <property type="entry name" value="TM225_dom"/>
</dbReference>
<dbReference type="GO" id="GO:0016020">
    <property type="term" value="C:membrane"/>
    <property type="evidence" value="ECO:0007669"/>
    <property type="project" value="UniProtKB-SubCell"/>
</dbReference>
<protein>
    <submittedName>
        <fullName evidence="7">Transmembrane protein 225 isoform X1</fullName>
    </submittedName>
</protein>
<evidence type="ECO:0000256" key="4">
    <source>
        <dbReference type="SAM" id="Phobius"/>
    </source>
</evidence>
<feature type="transmembrane region" description="Helical" evidence="4">
    <location>
        <begin position="47"/>
        <end position="67"/>
    </location>
</feature>
<dbReference type="AlphaFoldDB" id="A0A6P5K6K9"/>
<keyword evidence="4" id="KW-1133">Transmembrane helix</keyword>
<dbReference type="CTD" id="338661"/>
<evidence type="ECO:0000313" key="7">
    <source>
        <dbReference type="RefSeq" id="XP_020840331.1"/>
    </source>
</evidence>
<evidence type="ECO:0000259" key="5">
    <source>
        <dbReference type="Pfam" id="PF25452"/>
    </source>
</evidence>
<dbReference type="Pfam" id="PF25452">
    <property type="entry name" value="TM225"/>
    <property type="match status" value="1"/>
</dbReference>
<dbReference type="PANTHER" id="PTHR36477">
    <property type="entry name" value="TRANSMEMBRANE PROTEIN 225"/>
    <property type="match status" value="1"/>
</dbReference>
<feature type="transmembrane region" description="Helical" evidence="4">
    <location>
        <begin position="79"/>
        <end position="100"/>
    </location>
</feature>
<feature type="transmembrane region" description="Helical" evidence="4">
    <location>
        <begin position="120"/>
        <end position="141"/>
    </location>
</feature>
<evidence type="ECO:0000256" key="2">
    <source>
        <dbReference type="ARBA" id="ARBA00022692"/>
    </source>
</evidence>
<dbReference type="RefSeq" id="XP_020840331.1">
    <property type="nucleotide sequence ID" value="XM_020984672.1"/>
</dbReference>
<dbReference type="PANTHER" id="PTHR36477:SF1">
    <property type="entry name" value="TRANSMEMBRANE PROTEIN 225"/>
    <property type="match status" value="1"/>
</dbReference>
<dbReference type="InParanoid" id="A0A6P5K6K9"/>
<organism evidence="6 7">
    <name type="scientific">Phascolarctos cinereus</name>
    <name type="common">Koala</name>
    <dbReference type="NCBI Taxonomy" id="38626"/>
    <lineage>
        <taxon>Eukaryota</taxon>
        <taxon>Metazoa</taxon>
        <taxon>Chordata</taxon>
        <taxon>Craniata</taxon>
        <taxon>Vertebrata</taxon>
        <taxon>Euteleostomi</taxon>
        <taxon>Mammalia</taxon>
        <taxon>Metatheria</taxon>
        <taxon>Diprotodontia</taxon>
        <taxon>Phascolarctidae</taxon>
        <taxon>Phascolarctos</taxon>
    </lineage>
</organism>
<dbReference type="Gene3D" id="1.20.140.150">
    <property type="match status" value="1"/>
</dbReference>
<reference evidence="7" key="1">
    <citation type="submission" date="2025-08" db="UniProtKB">
        <authorList>
            <consortium name="RefSeq"/>
        </authorList>
    </citation>
    <scope>IDENTIFICATION</scope>
    <source>
        <tissue evidence="7">Spleen</tissue>
    </source>
</reference>
<evidence type="ECO:0000313" key="6">
    <source>
        <dbReference type="Proteomes" id="UP000515140"/>
    </source>
</evidence>
<accession>A0A6P5K6K9</accession>
<dbReference type="KEGG" id="pcw:110207061"/>
<proteinExistence type="predicted"/>
<sequence length="211" mass="24486">MILGLVQKEWVKLEGLPSRKSIFSSPWIPCINSNCTMVDLTDDKKTWNLMAITITLSIVLCFMLCLDYTYIIPRIKSRYLFFAFISFLTAGICLFTAIILYYQELRKSFNMYYHDIKVTWIFHSSYIIIFLYLVCGILCLLSHRECNKSSLDLLEESPTQSPLRQPESIQMKTDDKEMKGNFSDKVHIENLSNTSLSPPRKSQALHVTWAV</sequence>
<feature type="domain" description="Transmembrane protein 225" evidence="5">
    <location>
        <begin position="1"/>
        <end position="145"/>
    </location>
</feature>